<dbReference type="SUPFAM" id="SSF49452">
    <property type="entry name" value="Starch-binding domain-like"/>
    <property type="match status" value="1"/>
</dbReference>
<dbReference type="GO" id="GO:0005576">
    <property type="term" value="C:extracellular region"/>
    <property type="evidence" value="ECO:0007669"/>
    <property type="project" value="UniProtKB-SubCell"/>
</dbReference>
<comment type="subcellular location">
    <subcellularLocation>
        <location evidence="2">Secreted</location>
    </subcellularLocation>
</comment>
<keyword evidence="12" id="KW-1185">Reference proteome</keyword>
<evidence type="ECO:0000256" key="2">
    <source>
        <dbReference type="ARBA" id="ARBA00004613"/>
    </source>
</evidence>
<dbReference type="InterPro" id="IPR051850">
    <property type="entry name" value="Polysacch_Lyase_4"/>
</dbReference>
<comment type="catalytic activity">
    <reaction evidence="1">
        <text>Endotype eliminative cleavage of L-alpha-rhamnopyranosyl-(1-&gt;4)-alpha-D-galactopyranosyluronic acid bonds of rhamnogalacturonan I domains in ramified hairy regions of pectin leaving L-rhamnopyranose at the reducing end and 4-deoxy-4,5-unsaturated D-galactopyranosyluronic acid at the non-reducing end.</text>
        <dbReference type="EC" id="4.2.2.23"/>
    </reaction>
</comment>
<name>A0AAV2GHH3_9ROSI</name>
<protein>
    <recommendedName>
        <fullName evidence="4">rhamnogalacturonan endolyase</fullName>
        <ecNumber evidence="4">4.2.2.23</ecNumber>
    </recommendedName>
</protein>
<dbReference type="Pfam" id="PF14686">
    <property type="entry name" value="fn3_3"/>
    <property type="match status" value="1"/>
</dbReference>
<dbReference type="Gene3D" id="2.70.98.10">
    <property type="match status" value="1"/>
</dbReference>
<dbReference type="PANTHER" id="PTHR32018">
    <property type="entry name" value="RHAMNOGALACTURONATE LYASE FAMILY PROTEIN"/>
    <property type="match status" value="1"/>
</dbReference>
<evidence type="ECO:0000256" key="7">
    <source>
        <dbReference type="ARBA" id="ARBA00023239"/>
    </source>
</evidence>
<dbReference type="CDD" id="cd10320">
    <property type="entry name" value="RGL4_N"/>
    <property type="match status" value="1"/>
</dbReference>
<dbReference type="InterPro" id="IPR013784">
    <property type="entry name" value="Carb-bd-like_fold"/>
</dbReference>
<evidence type="ECO:0000313" key="11">
    <source>
        <dbReference type="EMBL" id="CAL1410089.1"/>
    </source>
</evidence>
<sequence length="684" mass="77588">MEIRKSFCSFYVVLLWLLNISIQLAGVFGHDSTGPVPGGGTDASGAVKLLCDDPKHVTIDNGIIQLTLANPIGRITGLKYHGSENLLHNVESKFWGAYFDVSYNVIPPRQGAGGLHRVEATKYTVITEKPDIVEVSFSAAWNPELTDSVVPLNFDIRYIVRKGDCGFYTYVVEERLKDWPDMDMSLHFFVFRPNKQLFNFMAVSDEIQLVMPTEEDRATGITLAPKEAVLITKPVSNPDLKDQVDDKYEYIQEQKNSKLKGWISDKSKIGFWLIQPSTEYMNGGPIKYDLSCHLGPTCVMVFTGEHVYGNDVDMVFKKGEGWNKLFGPFFVYLNSDQDRAGLWKDAKSRLEKEKQLWPYSFVQHKDYLPAAQRGSVIGQLLVDDKYICQTPKEACKAMVGLGAPGTTNEAWQREAKGYSFWTEADEKGNFVIKNVRPGDYNLYGYVPGIIGSLRHPQLITVKPGNEINLGQVIYKPPRNGPTIWEIGIPDRSAKEFFIPDPDPKALNKFWLDKPDQKFRQWGLWDRYPVYWPKEDVVFEVGRSNYSKDWCFAHFLRSDGKTWNPTIWKIIFDLPEVCTTGSYTIHIVLAAAELTNTLVYVNDLNARRAHYMTGTCGDDNAIARHGDHGFYRCFSGPLPANLFVKGKNTIFLKQARSNTYMFAGVMYDYIRLEAPPPPTAEPKEL</sequence>
<gene>
    <name evidence="11" type="ORF">LTRI10_LOCUS49535</name>
</gene>
<dbReference type="CDD" id="cd10317">
    <property type="entry name" value="RGL4_C"/>
    <property type="match status" value="1"/>
</dbReference>
<evidence type="ECO:0000313" key="12">
    <source>
        <dbReference type="Proteomes" id="UP001497516"/>
    </source>
</evidence>
<dbReference type="InterPro" id="IPR011013">
    <property type="entry name" value="Gal_mutarotase_sf_dom"/>
</dbReference>
<keyword evidence="6 8" id="KW-0732">Signal</keyword>
<dbReference type="PANTHER" id="PTHR32018:SF1">
    <property type="entry name" value="RHAMNOGALACTURONAN ENDOLYASE"/>
    <property type="match status" value="1"/>
</dbReference>
<organism evidence="11 12">
    <name type="scientific">Linum trigynum</name>
    <dbReference type="NCBI Taxonomy" id="586398"/>
    <lineage>
        <taxon>Eukaryota</taxon>
        <taxon>Viridiplantae</taxon>
        <taxon>Streptophyta</taxon>
        <taxon>Embryophyta</taxon>
        <taxon>Tracheophyta</taxon>
        <taxon>Spermatophyta</taxon>
        <taxon>Magnoliopsida</taxon>
        <taxon>eudicotyledons</taxon>
        <taxon>Gunneridae</taxon>
        <taxon>Pentapetalae</taxon>
        <taxon>rosids</taxon>
        <taxon>fabids</taxon>
        <taxon>Malpighiales</taxon>
        <taxon>Linaceae</taxon>
        <taxon>Linum</taxon>
    </lineage>
</organism>
<comment type="similarity">
    <text evidence="3">Belongs to the polysaccharide lyase 4 family.</text>
</comment>
<dbReference type="GO" id="GO:0102210">
    <property type="term" value="F:rhamnogalacturonan endolyase activity"/>
    <property type="evidence" value="ECO:0007669"/>
    <property type="project" value="UniProtKB-EC"/>
</dbReference>
<evidence type="ECO:0000259" key="9">
    <source>
        <dbReference type="Pfam" id="PF14683"/>
    </source>
</evidence>
<dbReference type="Pfam" id="PF06045">
    <property type="entry name" value="Rhamnogal_lyase"/>
    <property type="match status" value="1"/>
</dbReference>
<dbReference type="InterPro" id="IPR008979">
    <property type="entry name" value="Galactose-bd-like_sf"/>
</dbReference>
<reference evidence="11 12" key="1">
    <citation type="submission" date="2024-04" db="EMBL/GenBank/DDBJ databases">
        <authorList>
            <person name="Fracassetti M."/>
        </authorList>
    </citation>
    <scope>NUCLEOTIDE SEQUENCE [LARGE SCALE GENOMIC DNA]</scope>
</reference>
<evidence type="ECO:0000259" key="10">
    <source>
        <dbReference type="Pfam" id="PF14686"/>
    </source>
</evidence>
<dbReference type="EMBL" id="OZ034822">
    <property type="protein sequence ID" value="CAL1410089.1"/>
    <property type="molecule type" value="Genomic_DNA"/>
</dbReference>
<feature type="domain" description="Rhamnogalacturonan lyase" evidence="9">
    <location>
        <begin position="482"/>
        <end position="671"/>
    </location>
</feature>
<keyword evidence="5" id="KW-0964">Secreted</keyword>
<dbReference type="SUPFAM" id="SSF74650">
    <property type="entry name" value="Galactose mutarotase-like"/>
    <property type="match status" value="1"/>
</dbReference>
<dbReference type="Pfam" id="PF14683">
    <property type="entry name" value="CBM-like"/>
    <property type="match status" value="1"/>
</dbReference>
<dbReference type="Proteomes" id="UP001497516">
    <property type="component" value="Chromosome 9"/>
</dbReference>
<dbReference type="CDD" id="cd10316">
    <property type="entry name" value="RGL4_M"/>
    <property type="match status" value="1"/>
</dbReference>
<dbReference type="InterPro" id="IPR029413">
    <property type="entry name" value="RG-lyase_II"/>
</dbReference>
<dbReference type="AlphaFoldDB" id="A0AAV2GHH3"/>
<dbReference type="GO" id="GO:0030246">
    <property type="term" value="F:carbohydrate binding"/>
    <property type="evidence" value="ECO:0007669"/>
    <property type="project" value="InterPro"/>
</dbReference>
<dbReference type="GO" id="GO:0005975">
    <property type="term" value="P:carbohydrate metabolic process"/>
    <property type="evidence" value="ECO:0007669"/>
    <property type="project" value="InterPro"/>
</dbReference>
<keyword evidence="7" id="KW-0456">Lyase</keyword>
<accession>A0AAV2GHH3</accession>
<dbReference type="InterPro" id="IPR014718">
    <property type="entry name" value="GH-type_carb-bd"/>
</dbReference>
<dbReference type="Gene3D" id="2.60.120.260">
    <property type="entry name" value="Galactose-binding domain-like"/>
    <property type="match status" value="1"/>
</dbReference>
<evidence type="ECO:0000256" key="1">
    <source>
        <dbReference type="ARBA" id="ARBA00001324"/>
    </source>
</evidence>
<evidence type="ECO:0000256" key="6">
    <source>
        <dbReference type="ARBA" id="ARBA00022729"/>
    </source>
</evidence>
<dbReference type="Gene3D" id="2.60.40.1120">
    <property type="entry name" value="Carboxypeptidase-like, regulatory domain"/>
    <property type="match status" value="1"/>
</dbReference>
<feature type="chain" id="PRO_5043393636" description="rhamnogalacturonan endolyase" evidence="8">
    <location>
        <begin position="30"/>
        <end position="684"/>
    </location>
</feature>
<proteinExistence type="inferred from homology"/>
<evidence type="ECO:0000256" key="5">
    <source>
        <dbReference type="ARBA" id="ARBA00022525"/>
    </source>
</evidence>
<evidence type="ECO:0000256" key="3">
    <source>
        <dbReference type="ARBA" id="ARBA00010418"/>
    </source>
</evidence>
<dbReference type="EC" id="4.2.2.23" evidence="4"/>
<dbReference type="SUPFAM" id="SSF49785">
    <property type="entry name" value="Galactose-binding domain-like"/>
    <property type="match status" value="1"/>
</dbReference>
<evidence type="ECO:0000256" key="8">
    <source>
        <dbReference type="SAM" id="SignalP"/>
    </source>
</evidence>
<dbReference type="InterPro" id="IPR010325">
    <property type="entry name" value="Rhamnogal_lyase"/>
</dbReference>
<feature type="signal peptide" evidence="8">
    <location>
        <begin position="1"/>
        <end position="29"/>
    </location>
</feature>
<feature type="domain" description="Rhamnogalacturonan lyase" evidence="10">
    <location>
        <begin position="397"/>
        <end position="469"/>
    </location>
</feature>
<evidence type="ECO:0000256" key="4">
    <source>
        <dbReference type="ARBA" id="ARBA00012437"/>
    </source>
</evidence>
<dbReference type="InterPro" id="IPR029411">
    <property type="entry name" value="RG-lyase_III"/>
</dbReference>